<feature type="region of interest" description="Disordered" evidence="3">
    <location>
        <begin position="645"/>
        <end position="667"/>
    </location>
</feature>
<dbReference type="InterPro" id="IPR000073">
    <property type="entry name" value="AB_hydrolase_1"/>
</dbReference>
<evidence type="ECO:0000259" key="5">
    <source>
        <dbReference type="Pfam" id="PF12697"/>
    </source>
</evidence>
<evidence type="ECO:0000256" key="2">
    <source>
        <dbReference type="ARBA" id="ARBA00023002"/>
    </source>
</evidence>
<dbReference type="GO" id="GO:0016491">
    <property type="term" value="F:oxidoreductase activity"/>
    <property type="evidence" value="ECO:0007669"/>
    <property type="project" value="UniProtKB-KW"/>
</dbReference>
<feature type="domain" description="AB hydrolase-1" evidence="5">
    <location>
        <begin position="386"/>
        <end position="545"/>
    </location>
</feature>
<dbReference type="SUPFAM" id="SSF51430">
    <property type="entry name" value="NAD(P)-linked oxidoreductase"/>
    <property type="match status" value="1"/>
</dbReference>
<comment type="similarity">
    <text evidence="1">Belongs to the aldo/keto reductase family.</text>
</comment>
<sequence>MPLLGFGVYQIDRSDCTEACLRAISAGYRHLDTAQLYQNEEEVGAALLQCGLPREEIFVTTKIRYPRLGKGKTYLRALQSVQKIDPRENGYVDLFLIHNPYVLKPKDRKEMWLALEKLHEEGKAKAIGVSSYKPEHLEEMREYATIWPPAVNQILLHPWTQQRETVDYCNEHGIALQAFSPLARGKKLEDTTVADIAQRLARSPAQVLIRYCLQKGWAPLPKSVNEERIKQNADVFDFDISEGDMTLLEGLDSGKGPSFDWISKGNMPSVTTWLLGVAGLVLPYGLIGGLMSVRSVERGAIYMPAFKTTPLRDLHVPEKFGFGRHQVSAFNVTTPDGLALHAWHILPISVYLTHQKELLKRTDEIVESRDTPNFRLLRDDPDARLVVHTHGSSGTLASSWRVDCYRALCSAAPDRIHVLTFDYRGFGLSEGSPSEDGVIIDATAIFDWAVNVAGVPPERIVIYGQSMGSGVAIALVQRLVSRGVYVAGLVTTAGFVDVATIAKTYKVMGAPIFKPLQLFPGLVDYLASHLESTWKNADRLAALVRRSERYHIELVHAQDDSLVPYDNALQLYSRALGAMEDDKPQVKETDVGPWGRVSTATTSKGTGWCLPLCVLSVAEMISDDGGDGTGGLVRMLTRPLTRQEDSMGFGCKSKSYRDSDSGVFSSK</sequence>
<evidence type="ECO:0000313" key="6">
    <source>
        <dbReference type="EMBL" id="KAI1880064.1"/>
    </source>
</evidence>
<dbReference type="Proteomes" id="UP000829685">
    <property type="component" value="Unassembled WGS sequence"/>
</dbReference>
<comment type="caution">
    <text evidence="6">The sequence shown here is derived from an EMBL/GenBank/DDBJ whole genome shotgun (WGS) entry which is preliminary data.</text>
</comment>
<dbReference type="PANTHER" id="PTHR43827">
    <property type="entry name" value="2,5-DIKETO-D-GLUCONIC ACID REDUCTASE"/>
    <property type="match status" value="1"/>
</dbReference>
<keyword evidence="2" id="KW-0560">Oxidoreductase</keyword>
<name>A0A9Q0AQX0_9PEZI</name>
<dbReference type="PROSITE" id="PS00063">
    <property type="entry name" value="ALDOKETO_REDUCTASE_3"/>
    <property type="match status" value="1"/>
</dbReference>
<dbReference type="AlphaFoldDB" id="A0A9Q0AQX0"/>
<dbReference type="PANTHER" id="PTHR43827:SF13">
    <property type="entry name" value="ALDO_KETO REDUCTASE FAMILY PROTEIN"/>
    <property type="match status" value="1"/>
</dbReference>
<dbReference type="PROSITE" id="PS00798">
    <property type="entry name" value="ALDOKETO_REDUCTASE_1"/>
    <property type="match status" value="1"/>
</dbReference>
<dbReference type="PRINTS" id="PR00069">
    <property type="entry name" value="ALDKETRDTASE"/>
</dbReference>
<dbReference type="InterPro" id="IPR020471">
    <property type="entry name" value="AKR"/>
</dbReference>
<feature type="domain" description="NADP-dependent oxidoreductase" evidence="4">
    <location>
        <begin position="10"/>
        <end position="251"/>
    </location>
</feature>
<evidence type="ECO:0000259" key="4">
    <source>
        <dbReference type="Pfam" id="PF00248"/>
    </source>
</evidence>
<reference evidence="6" key="1">
    <citation type="submission" date="2021-03" db="EMBL/GenBank/DDBJ databases">
        <title>Revisited historic fungal species revealed as producer of novel bioactive compounds through whole genome sequencing and comparative genomics.</title>
        <authorList>
            <person name="Vignolle G.A."/>
            <person name="Hochenegger N."/>
            <person name="Mach R.L."/>
            <person name="Mach-Aigner A.R."/>
            <person name="Javad Rahimi M."/>
            <person name="Salim K.A."/>
            <person name="Chan C.M."/>
            <person name="Lim L.B.L."/>
            <person name="Cai F."/>
            <person name="Druzhinina I.S."/>
            <person name="U'Ren J.M."/>
            <person name="Derntl C."/>
        </authorList>
    </citation>
    <scope>NUCLEOTIDE SEQUENCE</scope>
    <source>
        <strain evidence="6">TUCIM 5799</strain>
    </source>
</reference>
<evidence type="ECO:0008006" key="8">
    <source>
        <dbReference type="Google" id="ProtNLM"/>
    </source>
</evidence>
<dbReference type="Pfam" id="PF12697">
    <property type="entry name" value="Abhydrolase_6"/>
    <property type="match status" value="1"/>
</dbReference>
<proteinExistence type="inferred from homology"/>
<dbReference type="InterPro" id="IPR023210">
    <property type="entry name" value="NADP_OxRdtase_dom"/>
</dbReference>
<dbReference type="FunFam" id="3.20.20.100:FF:000015">
    <property type="entry name" value="Oxidoreductase, aldo/keto reductase family"/>
    <property type="match status" value="1"/>
</dbReference>
<accession>A0A9Q0AQX0</accession>
<evidence type="ECO:0000313" key="7">
    <source>
        <dbReference type="Proteomes" id="UP000829685"/>
    </source>
</evidence>
<organism evidence="6 7">
    <name type="scientific">Neoarthrinium moseri</name>
    <dbReference type="NCBI Taxonomy" id="1658444"/>
    <lineage>
        <taxon>Eukaryota</taxon>
        <taxon>Fungi</taxon>
        <taxon>Dikarya</taxon>
        <taxon>Ascomycota</taxon>
        <taxon>Pezizomycotina</taxon>
        <taxon>Sordariomycetes</taxon>
        <taxon>Xylariomycetidae</taxon>
        <taxon>Amphisphaeriales</taxon>
        <taxon>Apiosporaceae</taxon>
        <taxon>Neoarthrinium</taxon>
    </lineage>
</organism>
<evidence type="ECO:0000256" key="1">
    <source>
        <dbReference type="ARBA" id="ARBA00007905"/>
    </source>
</evidence>
<dbReference type="Pfam" id="PF00248">
    <property type="entry name" value="Aldo_ket_red"/>
    <property type="match status" value="1"/>
</dbReference>
<dbReference type="Gene3D" id="3.20.20.100">
    <property type="entry name" value="NADP-dependent oxidoreductase domain"/>
    <property type="match status" value="1"/>
</dbReference>
<dbReference type="SUPFAM" id="SSF53474">
    <property type="entry name" value="alpha/beta-Hydrolases"/>
    <property type="match status" value="1"/>
</dbReference>
<dbReference type="Gene3D" id="3.40.50.1820">
    <property type="entry name" value="alpha/beta hydrolase"/>
    <property type="match status" value="1"/>
</dbReference>
<evidence type="ECO:0000256" key="3">
    <source>
        <dbReference type="SAM" id="MobiDB-lite"/>
    </source>
</evidence>
<dbReference type="InterPro" id="IPR018170">
    <property type="entry name" value="Aldo/ket_reductase_CS"/>
</dbReference>
<gene>
    <name evidence="6" type="ORF">JX265_001685</name>
</gene>
<protein>
    <recommendedName>
        <fullName evidence="8">NADP-dependent oxidoreductase domain-containing protein</fullName>
    </recommendedName>
</protein>
<dbReference type="InterPro" id="IPR036812">
    <property type="entry name" value="NAD(P)_OxRdtase_dom_sf"/>
</dbReference>
<dbReference type="CDD" id="cd19071">
    <property type="entry name" value="AKR_AKR1-5-like"/>
    <property type="match status" value="1"/>
</dbReference>
<keyword evidence="7" id="KW-1185">Reference proteome</keyword>
<dbReference type="InterPro" id="IPR029058">
    <property type="entry name" value="AB_hydrolase_fold"/>
</dbReference>
<dbReference type="EMBL" id="JAFIMR010000003">
    <property type="protein sequence ID" value="KAI1880064.1"/>
    <property type="molecule type" value="Genomic_DNA"/>
</dbReference>